<feature type="binding site" description="in other chain" evidence="1">
    <location>
        <position position="197"/>
    </location>
    <ligand>
        <name>dUMP</name>
        <dbReference type="ChEBI" id="CHEBI:246422"/>
        <note>ligand shared between dimeric partners</note>
    </ligand>
</feature>
<keyword evidence="1" id="KW-0808">Transferase</keyword>
<feature type="binding site" evidence="1">
    <location>
        <position position="224"/>
    </location>
    <ligand>
        <name>dUMP</name>
        <dbReference type="ChEBI" id="CHEBI:246422"/>
        <note>ligand shared between dimeric partners</note>
    </ligand>
</feature>
<keyword evidence="1" id="KW-0285">Flavoprotein</keyword>
<dbReference type="OrthoDB" id="9780625at2"/>
<dbReference type="InterPro" id="IPR003669">
    <property type="entry name" value="Thymidylate_synthase_ThyX"/>
</dbReference>
<name>A0A1G9INW4_9FIRM</name>
<dbReference type="STRING" id="393762.SAMN05660472_02904"/>
<protein>
    <recommendedName>
        <fullName evidence="1">Flavin-dependent thymidylate synthase</fullName>
        <shortName evidence="1">FDTS</shortName>
        <ecNumber evidence="1">2.1.1.148</ecNumber>
    </recommendedName>
    <alternativeName>
        <fullName evidence="1">FAD-dependent thymidylate synthase</fullName>
    </alternativeName>
    <alternativeName>
        <fullName evidence="1">Thymidylate synthase ThyX</fullName>
        <shortName evidence="1">TS</shortName>
        <shortName evidence="1">TSase</shortName>
    </alternativeName>
</protein>
<comment type="similarity">
    <text evidence="1">Belongs to the thymidylate synthase ThyX family.</text>
</comment>
<dbReference type="Proteomes" id="UP000198718">
    <property type="component" value="Unassembled WGS sequence"/>
</dbReference>
<comment type="pathway">
    <text evidence="1">Pyrimidine metabolism; dTTP biosynthesis.</text>
</comment>
<feature type="binding site" description="in other chain" evidence="1">
    <location>
        <begin position="91"/>
        <end position="95"/>
    </location>
    <ligand>
        <name>dUMP</name>
        <dbReference type="ChEBI" id="CHEBI:246422"/>
        <note>ligand shared between dimeric partners</note>
    </ligand>
</feature>
<sequence>MEATLKLKLLAYTPNPDAVVAKGGKLCYYPGGIEELEEDLTEEKIGKFVSMLAEMEHESPLEHAVFTFGIEGVSRSLTHQLVRHRLASYSQKSQRYVREGSFEYVVPNDIKNNQEAKKTFIKAMEDAQSAYDKITEELLAEKIKGFYLKKKETAKEEEKDLLKEIEELDNKGIIHHCRSHFKRECSALEKLAIENARAVLPNACETKIIVTMNARVLLHFFKKRCCNRAQEEIRVLATEMLRLAKSVAPNIFRHAGPACVYEGCPEGNMTCGEVVKVREKFKSLI</sequence>
<dbReference type="EMBL" id="FNFP01000012">
    <property type="protein sequence ID" value="SDL26726.1"/>
    <property type="molecule type" value="Genomic_DNA"/>
</dbReference>
<proteinExistence type="inferred from homology"/>
<dbReference type="GO" id="GO:0032259">
    <property type="term" value="P:methylation"/>
    <property type="evidence" value="ECO:0007669"/>
    <property type="project" value="UniProtKB-KW"/>
</dbReference>
<keyword evidence="1" id="KW-0274">FAD</keyword>
<gene>
    <name evidence="1" type="primary">thyX</name>
    <name evidence="3" type="ORF">SAMN05660472_02904</name>
</gene>
<dbReference type="AlphaFoldDB" id="A0A1G9INW4"/>
<dbReference type="Pfam" id="PF02511">
    <property type="entry name" value="Thy1"/>
    <property type="match status" value="1"/>
</dbReference>
<dbReference type="Gene3D" id="3.30.1360.170">
    <property type="match status" value="1"/>
</dbReference>
<evidence type="ECO:0000313" key="4">
    <source>
        <dbReference type="Proteomes" id="UP000198718"/>
    </source>
</evidence>
<dbReference type="InterPro" id="IPR036098">
    <property type="entry name" value="Thymidylate_synthase_ThyX_sf"/>
</dbReference>
<dbReference type="NCBIfam" id="TIGR02170">
    <property type="entry name" value="thyX"/>
    <property type="match status" value="1"/>
</dbReference>
<dbReference type="GO" id="GO:0006231">
    <property type="term" value="P:dTMP biosynthetic process"/>
    <property type="evidence" value="ECO:0007669"/>
    <property type="project" value="UniProtKB-UniRule"/>
</dbReference>
<feature type="binding site" evidence="1">
    <location>
        <position position="91"/>
    </location>
    <ligand>
        <name>FAD</name>
        <dbReference type="ChEBI" id="CHEBI:57692"/>
        <note>ligand shared between neighboring subunits</note>
    </ligand>
</feature>
<feature type="binding site" evidence="1">
    <location>
        <position position="59"/>
    </location>
    <ligand>
        <name>FAD</name>
        <dbReference type="ChEBI" id="CHEBI:57692"/>
        <note>ligand shared between neighboring subunits</note>
    </ligand>
</feature>
<dbReference type="GO" id="GO:0050797">
    <property type="term" value="F:thymidylate synthase (FAD) activity"/>
    <property type="evidence" value="ECO:0007669"/>
    <property type="project" value="UniProtKB-UniRule"/>
</dbReference>
<comment type="function">
    <text evidence="1">Catalyzes the reductive methylation of 2'-deoxyuridine-5'-monophosphate (dUMP) to 2'-deoxythymidine-5'-monophosphate (dTMP) while utilizing 5,10-methylenetetrahydrofolate (mTHF) as the methyl donor, and NADPH and FADH(2) as the reductant.</text>
</comment>
<dbReference type="GO" id="GO:0050660">
    <property type="term" value="F:flavin adenine dinucleotide binding"/>
    <property type="evidence" value="ECO:0007669"/>
    <property type="project" value="UniProtKB-UniRule"/>
</dbReference>
<keyword evidence="1" id="KW-0489">Methyltransferase</keyword>
<feature type="binding site" evidence="1">
    <location>
        <begin position="83"/>
        <end position="85"/>
    </location>
    <ligand>
        <name>FAD</name>
        <dbReference type="ChEBI" id="CHEBI:57692"/>
        <note>ligand shared between neighboring subunits</note>
    </ligand>
</feature>
<evidence type="ECO:0000313" key="3">
    <source>
        <dbReference type="EMBL" id="SDL26726.1"/>
    </source>
</evidence>
<dbReference type="CDD" id="cd20175">
    <property type="entry name" value="ThyX"/>
    <property type="match status" value="1"/>
</dbReference>
<feature type="binding site" evidence="1">
    <location>
        <begin position="80"/>
        <end position="83"/>
    </location>
    <ligand>
        <name>dUMP</name>
        <dbReference type="ChEBI" id="CHEBI:246422"/>
        <note>ligand shared between dimeric partners</note>
    </ligand>
</feature>
<dbReference type="GO" id="GO:0070402">
    <property type="term" value="F:NADPH binding"/>
    <property type="evidence" value="ECO:0007669"/>
    <property type="project" value="TreeGrafter"/>
</dbReference>
<dbReference type="RefSeq" id="WP_090554897.1">
    <property type="nucleotide sequence ID" value="NZ_FNFP01000012.1"/>
</dbReference>
<dbReference type="PANTHER" id="PTHR34934">
    <property type="entry name" value="FLAVIN-DEPENDENT THYMIDYLATE SYNTHASE"/>
    <property type="match status" value="1"/>
</dbReference>
<dbReference type="HAMAP" id="MF_01408">
    <property type="entry name" value="ThyX"/>
    <property type="match status" value="1"/>
</dbReference>
<feature type="binding site" evidence="1">
    <location>
        <position position="219"/>
    </location>
    <ligand>
        <name>FAD</name>
        <dbReference type="ChEBI" id="CHEBI:57692"/>
        <note>ligand shared between neighboring subunits</note>
    </ligand>
</feature>
<keyword evidence="1" id="KW-0545">Nucleotide biosynthesis</keyword>
<accession>A0A1G9INW4</accession>
<comment type="subunit">
    <text evidence="1">Homotetramer.</text>
</comment>
<keyword evidence="2" id="KW-0175">Coiled coil</keyword>
<keyword evidence="1" id="KW-0521">NADP</keyword>
<dbReference type="GO" id="GO:0004799">
    <property type="term" value="F:thymidylate synthase activity"/>
    <property type="evidence" value="ECO:0007669"/>
    <property type="project" value="TreeGrafter"/>
</dbReference>
<dbReference type="UniPathway" id="UPA00575"/>
<evidence type="ECO:0000256" key="2">
    <source>
        <dbReference type="SAM" id="Coils"/>
    </source>
</evidence>
<dbReference type="GO" id="GO:0006235">
    <property type="term" value="P:dTTP biosynthetic process"/>
    <property type="evidence" value="ECO:0007669"/>
    <property type="project" value="UniProtKB-UniRule"/>
</dbReference>
<keyword evidence="4" id="KW-1185">Reference proteome</keyword>
<reference evidence="3 4" key="1">
    <citation type="submission" date="2016-10" db="EMBL/GenBank/DDBJ databases">
        <authorList>
            <person name="de Groot N.N."/>
        </authorList>
    </citation>
    <scope>NUCLEOTIDE SEQUENCE [LARGE SCALE GENOMIC DNA]</scope>
    <source>
        <strain evidence="3 4">DSM 18346</strain>
    </source>
</reference>
<dbReference type="PANTHER" id="PTHR34934:SF1">
    <property type="entry name" value="FLAVIN-DEPENDENT THYMIDYLATE SYNTHASE"/>
    <property type="match status" value="1"/>
</dbReference>
<organism evidence="3 4">
    <name type="scientific">Natronincola ferrireducens</name>
    <dbReference type="NCBI Taxonomy" id="393762"/>
    <lineage>
        <taxon>Bacteria</taxon>
        <taxon>Bacillati</taxon>
        <taxon>Bacillota</taxon>
        <taxon>Clostridia</taxon>
        <taxon>Peptostreptococcales</taxon>
        <taxon>Natronincolaceae</taxon>
        <taxon>Natronincola</taxon>
    </lineage>
</organism>
<dbReference type="SUPFAM" id="SSF69796">
    <property type="entry name" value="Thymidylate synthase-complementing protein Thy1"/>
    <property type="match status" value="1"/>
</dbReference>
<dbReference type="PROSITE" id="PS51331">
    <property type="entry name" value="THYX"/>
    <property type="match status" value="1"/>
</dbReference>
<feature type="coiled-coil region" evidence="2">
    <location>
        <begin position="124"/>
        <end position="171"/>
    </location>
</feature>
<comment type="cofactor">
    <cofactor evidence="1">
        <name>FAD</name>
        <dbReference type="ChEBI" id="CHEBI:57692"/>
    </cofactor>
    <text evidence="1">Binds 4 FAD per tetramer. Each FAD binding site is formed by three monomers.</text>
</comment>
<evidence type="ECO:0000256" key="1">
    <source>
        <dbReference type="HAMAP-Rule" id="MF_01408"/>
    </source>
</evidence>
<dbReference type="EC" id="2.1.1.148" evidence="1"/>
<feature type="active site" description="Involved in ionization of N3 of dUMP, leading to its activation" evidence="1">
    <location>
        <position position="224"/>
    </location>
</feature>
<comment type="catalytic activity">
    <reaction evidence="1">
        <text>dUMP + (6R)-5,10-methylene-5,6,7,8-tetrahydrofolate + NADPH + H(+) = dTMP + (6S)-5,6,7,8-tetrahydrofolate + NADP(+)</text>
        <dbReference type="Rhea" id="RHEA:29043"/>
        <dbReference type="ChEBI" id="CHEBI:15378"/>
        <dbReference type="ChEBI" id="CHEBI:15636"/>
        <dbReference type="ChEBI" id="CHEBI:57453"/>
        <dbReference type="ChEBI" id="CHEBI:57783"/>
        <dbReference type="ChEBI" id="CHEBI:58349"/>
        <dbReference type="ChEBI" id="CHEBI:63528"/>
        <dbReference type="ChEBI" id="CHEBI:246422"/>
        <dbReference type="EC" id="2.1.1.148"/>
    </reaction>
</comment>
<feature type="binding site" evidence="1">
    <location>
        <begin position="213"/>
        <end position="215"/>
    </location>
    <ligand>
        <name>FAD</name>
        <dbReference type="ChEBI" id="CHEBI:57692"/>
        <note>ligand shared between neighboring subunits</note>
    </ligand>
</feature>